<dbReference type="AlphaFoldDB" id="D8Q6B3"/>
<feature type="compositionally biased region" description="Low complexity" evidence="1">
    <location>
        <begin position="343"/>
        <end position="360"/>
    </location>
</feature>
<feature type="compositionally biased region" description="Low complexity" evidence="1">
    <location>
        <begin position="266"/>
        <end position="331"/>
    </location>
</feature>
<dbReference type="Proteomes" id="UP000007431">
    <property type="component" value="Unassembled WGS sequence"/>
</dbReference>
<dbReference type="STRING" id="578458.D8Q6B3"/>
<evidence type="ECO:0000313" key="3">
    <source>
        <dbReference type="Proteomes" id="UP000007431"/>
    </source>
</evidence>
<feature type="compositionally biased region" description="Low complexity" evidence="1">
    <location>
        <begin position="241"/>
        <end position="259"/>
    </location>
</feature>
<dbReference type="InParanoid" id="D8Q6B3"/>
<name>D8Q6B3_SCHCM</name>
<organism evidence="3">
    <name type="scientific">Schizophyllum commune (strain H4-8 / FGSC 9210)</name>
    <name type="common">Split gill fungus</name>
    <dbReference type="NCBI Taxonomy" id="578458"/>
    <lineage>
        <taxon>Eukaryota</taxon>
        <taxon>Fungi</taxon>
        <taxon>Dikarya</taxon>
        <taxon>Basidiomycota</taxon>
        <taxon>Agaricomycotina</taxon>
        <taxon>Agaricomycetes</taxon>
        <taxon>Agaricomycetidae</taxon>
        <taxon>Agaricales</taxon>
        <taxon>Schizophyllaceae</taxon>
        <taxon>Schizophyllum</taxon>
    </lineage>
</organism>
<feature type="compositionally biased region" description="Basic residues" evidence="1">
    <location>
        <begin position="685"/>
        <end position="697"/>
    </location>
</feature>
<reference evidence="2 3" key="1">
    <citation type="journal article" date="2010" name="Nat. Biotechnol.">
        <title>Genome sequence of the model mushroom Schizophyllum commune.</title>
        <authorList>
            <person name="Ohm R.A."/>
            <person name="de Jong J.F."/>
            <person name="Lugones L.G."/>
            <person name="Aerts A."/>
            <person name="Kothe E."/>
            <person name="Stajich J.E."/>
            <person name="de Vries R.P."/>
            <person name="Record E."/>
            <person name="Levasseur A."/>
            <person name="Baker S.E."/>
            <person name="Bartholomew K.A."/>
            <person name="Coutinho P.M."/>
            <person name="Erdmann S."/>
            <person name="Fowler T.J."/>
            <person name="Gathman A.C."/>
            <person name="Lombard V."/>
            <person name="Henrissat B."/>
            <person name="Knabe N."/>
            <person name="Kuees U."/>
            <person name="Lilly W.W."/>
            <person name="Lindquist E."/>
            <person name="Lucas S."/>
            <person name="Magnuson J.K."/>
            <person name="Piumi F."/>
            <person name="Raudaskoski M."/>
            <person name="Salamov A."/>
            <person name="Schmutz J."/>
            <person name="Schwarze F.W.M.R."/>
            <person name="vanKuyk P.A."/>
            <person name="Horton J.S."/>
            <person name="Grigoriev I.V."/>
            <person name="Woesten H.A.B."/>
        </authorList>
    </citation>
    <scope>NUCLEOTIDE SEQUENCE [LARGE SCALE GENOMIC DNA]</scope>
    <source>
        <strain evidence="3">H4-8 / FGSC 9210</strain>
    </source>
</reference>
<evidence type="ECO:0000256" key="1">
    <source>
        <dbReference type="SAM" id="MobiDB-lite"/>
    </source>
</evidence>
<feature type="compositionally biased region" description="Low complexity" evidence="1">
    <location>
        <begin position="455"/>
        <end position="467"/>
    </location>
</feature>
<feature type="region of interest" description="Disordered" evidence="1">
    <location>
        <begin position="185"/>
        <end position="365"/>
    </location>
</feature>
<keyword evidence="3" id="KW-1185">Reference proteome</keyword>
<feature type="region of interest" description="Disordered" evidence="1">
    <location>
        <begin position="635"/>
        <end position="697"/>
    </location>
</feature>
<dbReference type="VEuPathDB" id="FungiDB:SCHCODRAFT_02627908"/>
<proteinExistence type="predicted"/>
<sequence length="697" mass="75202">MATYFGALPYTPFSGIPNETYASRERVTGYVSQTHSSFSSPALSEGDPTPPREASPIGEAVYEQTHSSAYEQTRPLVRQDSLPSRFARKDRSFYEENVSQESAPVPSIFDMLVTAAAAEELDADASVGPDEAQNMPRVMESASAATTYAPYNDGHATADVDNNAMVDVDSHPMVDNDTDVAMLSESDAEDTEDEDFAMIESEDDDEDDEYEEPARKRARRSPVAKKSAPAKRTSASAKVASTNKSTPTKKSTPTRTSTPTKKDSPPKTSASARTSPRAKTSSASATTPSTSPKTSPRAKKSPSPVNASASAKNPSASAKNPSASSKKTTTPPKKRASRSKKGSPSTSTTPSTSSTPSATTVDADADAEMSYDEMVANIGSVKTLPWTTEGVKAFVVSFIKRSDARRAAVKRKAEEAKQKKIEEAAKKAEEAAEAGEGQEGVVEGQKAQGKKAGGKKASAPTPAPTTTGKRKRGPVIEDIDEDDDLDEYEIDDGDDCNCHASTSTSTLPCTCGPSSKKTCHALSQRIELMRTDPTLTSFGAHHAMCAGCGTQIRTDIRWEFYFKALWGKHSLEKCAGLRKWEESPPSAEQMEEWQKSRDASAEDAKVYFTMMADKGTSKCVCKELGREVEIIRKYEEDKAVRDAKKPKKPEESKNEDEDAASKSEGAELEDEDSEERAATPIPARPTRKLPKRAAARK</sequence>
<feature type="compositionally biased region" description="Acidic residues" evidence="1">
    <location>
        <begin position="186"/>
        <end position="211"/>
    </location>
</feature>
<feature type="region of interest" description="Disordered" evidence="1">
    <location>
        <begin position="430"/>
        <end position="475"/>
    </location>
</feature>
<protein>
    <submittedName>
        <fullName evidence="2">Uncharacterized protein</fullName>
    </submittedName>
</protein>
<dbReference type="OMA" id="HAHTESN"/>
<feature type="compositionally biased region" description="Basic and acidic residues" evidence="1">
    <location>
        <begin position="635"/>
        <end position="652"/>
    </location>
</feature>
<evidence type="ECO:0000313" key="2">
    <source>
        <dbReference type="EMBL" id="EFI96206.1"/>
    </source>
</evidence>
<dbReference type="HOGENOM" id="CLU_395449_0_0_1"/>
<accession>D8Q6B3</accession>
<dbReference type="EMBL" id="GL377307">
    <property type="protein sequence ID" value="EFI96206.1"/>
    <property type="molecule type" value="Genomic_DNA"/>
</dbReference>
<gene>
    <name evidence="2" type="ORF">SCHCODRAFT_235650</name>
</gene>
<feature type="compositionally biased region" description="Polar residues" evidence="1">
    <location>
        <begin position="30"/>
        <end position="42"/>
    </location>
</feature>
<feature type="region of interest" description="Disordered" evidence="1">
    <location>
        <begin position="27"/>
        <end position="82"/>
    </location>
</feature>
<feature type="compositionally biased region" description="Basic residues" evidence="1">
    <location>
        <begin position="332"/>
        <end position="341"/>
    </location>
</feature>